<proteinExistence type="predicted"/>
<dbReference type="STRING" id="419597.SAMN04487957_11095"/>
<organism evidence="1 2">
    <name type="scientific">Halomonas shengliensis</name>
    <dbReference type="NCBI Taxonomy" id="419597"/>
    <lineage>
        <taxon>Bacteria</taxon>
        <taxon>Pseudomonadati</taxon>
        <taxon>Pseudomonadota</taxon>
        <taxon>Gammaproteobacteria</taxon>
        <taxon>Oceanospirillales</taxon>
        <taxon>Halomonadaceae</taxon>
        <taxon>Halomonas</taxon>
    </lineage>
</organism>
<sequence length="92" mass="10321">MADLTRIDPEKLLELARARQGQGGVTLGWPTVLQIIEALRQLQRQVAHLQMVEEATIPCRFHDHDTEACVTYSGRVPCEPRPDEVEVTDALS</sequence>
<protein>
    <submittedName>
        <fullName evidence="1">Uncharacterized protein</fullName>
    </submittedName>
</protein>
<reference evidence="2" key="1">
    <citation type="submission" date="2016-10" db="EMBL/GenBank/DDBJ databases">
        <authorList>
            <person name="Varghese N."/>
            <person name="Submissions S."/>
        </authorList>
    </citation>
    <scope>NUCLEOTIDE SEQUENCE [LARGE SCALE GENOMIC DNA]</scope>
    <source>
        <strain evidence="2">CGMCC 1.6444</strain>
    </source>
</reference>
<dbReference type="EMBL" id="FNIV01000010">
    <property type="protein sequence ID" value="SDO71309.1"/>
    <property type="molecule type" value="Genomic_DNA"/>
</dbReference>
<dbReference type="OrthoDB" id="6177408at2"/>
<dbReference type="AlphaFoldDB" id="A0A1H0LSS1"/>
<evidence type="ECO:0000313" key="2">
    <source>
        <dbReference type="Proteomes" id="UP000199075"/>
    </source>
</evidence>
<dbReference type="Proteomes" id="UP000199075">
    <property type="component" value="Unassembled WGS sequence"/>
</dbReference>
<name>A0A1H0LSS1_9GAMM</name>
<evidence type="ECO:0000313" key="1">
    <source>
        <dbReference type="EMBL" id="SDO71309.1"/>
    </source>
</evidence>
<dbReference type="RefSeq" id="WP_089680308.1">
    <property type="nucleotide sequence ID" value="NZ_FNIV01000010.1"/>
</dbReference>
<keyword evidence="2" id="KW-1185">Reference proteome</keyword>
<gene>
    <name evidence="1" type="ORF">SAMN04487957_11095</name>
</gene>
<accession>A0A1H0LSS1</accession>